<gene>
    <name evidence="3" type="ORF">EJ08DRAFT_666377</name>
</gene>
<comment type="caution">
    <text evidence="3">The sequence shown here is derived from an EMBL/GenBank/DDBJ whole genome shotgun (WGS) entry which is preliminary data.</text>
</comment>
<sequence length="141" mass="15271">MHSSFKLLLLSIALVSASPIDNLAPPATNSTLNPVSAQGCYSGGERWANDRAYALQQAQAFCNDVGRGNYYAGESRPKCYNLSSNKKVNFVLSLLSTVPGRYIDAPECYDGMIKEINGCDNGGDTTYTNWRYIADPNAGNC</sequence>
<dbReference type="EMBL" id="MU007134">
    <property type="protein sequence ID" value="KAF2417712.1"/>
    <property type="molecule type" value="Genomic_DNA"/>
</dbReference>
<dbReference type="OrthoDB" id="3770800at2759"/>
<dbReference type="AlphaFoldDB" id="A0A9P4NEX0"/>
<keyword evidence="1" id="KW-0732">Signal</keyword>
<feature type="signal peptide" evidence="1">
    <location>
        <begin position="1"/>
        <end position="17"/>
    </location>
</feature>
<accession>A0A9P4NEX0</accession>
<name>A0A9P4NEX0_9PEZI</name>
<feature type="chain" id="PRO_5040142812" description="Glycan binding protein Y3-like domain-containing protein" evidence="1">
    <location>
        <begin position="18"/>
        <end position="141"/>
    </location>
</feature>
<organism evidence="3 4">
    <name type="scientific">Tothia fuscella</name>
    <dbReference type="NCBI Taxonomy" id="1048955"/>
    <lineage>
        <taxon>Eukaryota</taxon>
        <taxon>Fungi</taxon>
        <taxon>Dikarya</taxon>
        <taxon>Ascomycota</taxon>
        <taxon>Pezizomycotina</taxon>
        <taxon>Dothideomycetes</taxon>
        <taxon>Pleosporomycetidae</taxon>
        <taxon>Venturiales</taxon>
        <taxon>Cylindrosympodiaceae</taxon>
        <taxon>Tothia</taxon>
    </lineage>
</organism>
<evidence type="ECO:0000256" key="1">
    <source>
        <dbReference type="SAM" id="SignalP"/>
    </source>
</evidence>
<dbReference type="InterPro" id="IPR054443">
    <property type="entry name" value="Y3-like_dom"/>
</dbReference>
<dbReference type="Proteomes" id="UP000800235">
    <property type="component" value="Unassembled WGS sequence"/>
</dbReference>
<evidence type="ECO:0000259" key="2">
    <source>
        <dbReference type="Pfam" id="PF22803"/>
    </source>
</evidence>
<keyword evidence="4" id="KW-1185">Reference proteome</keyword>
<reference evidence="3" key="1">
    <citation type="journal article" date="2020" name="Stud. Mycol.">
        <title>101 Dothideomycetes genomes: a test case for predicting lifestyles and emergence of pathogens.</title>
        <authorList>
            <person name="Haridas S."/>
            <person name="Albert R."/>
            <person name="Binder M."/>
            <person name="Bloem J."/>
            <person name="Labutti K."/>
            <person name="Salamov A."/>
            <person name="Andreopoulos B."/>
            <person name="Baker S."/>
            <person name="Barry K."/>
            <person name="Bills G."/>
            <person name="Bluhm B."/>
            <person name="Cannon C."/>
            <person name="Castanera R."/>
            <person name="Culley D."/>
            <person name="Daum C."/>
            <person name="Ezra D."/>
            <person name="Gonzalez J."/>
            <person name="Henrissat B."/>
            <person name="Kuo A."/>
            <person name="Liang C."/>
            <person name="Lipzen A."/>
            <person name="Lutzoni F."/>
            <person name="Magnuson J."/>
            <person name="Mondo S."/>
            <person name="Nolan M."/>
            <person name="Ohm R."/>
            <person name="Pangilinan J."/>
            <person name="Park H.-J."/>
            <person name="Ramirez L."/>
            <person name="Alfaro M."/>
            <person name="Sun H."/>
            <person name="Tritt A."/>
            <person name="Yoshinaga Y."/>
            <person name="Zwiers L.-H."/>
            <person name="Turgeon B."/>
            <person name="Goodwin S."/>
            <person name="Spatafora J."/>
            <person name="Crous P."/>
            <person name="Grigoriev I."/>
        </authorList>
    </citation>
    <scope>NUCLEOTIDE SEQUENCE</scope>
    <source>
        <strain evidence="3">CBS 130266</strain>
    </source>
</reference>
<evidence type="ECO:0000313" key="3">
    <source>
        <dbReference type="EMBL" id="KAF2417712.1"/>
    </source>
</evidence>
<feature type="domain" description="Glycan binding protein Y3-like" evidence="2">
    <location>
        <begin position="58"/>
        <end position="141"/>
    </location>
</feature>
<proteinExistence type="predicted"/>
<protein>
    <recommendedName>
        <fullName evidence="2">Glycan binding protein Y3-like domain-containing protein</fullName>
    </recommendedName>
</protein>
<dbReference type="Pfam" id="PF22803">
    <property type="entry name" value="GBD_Y3"/>
    <property type="match status" value="1"/>
</dbReference>
<evidence type="ECO:0000313" key="4">
    <source>
        <dbReference type="Proteomes" id="UP000800235"/>
    </source>
</evidence>